<gene>
    <name evidence="7" type="primary">ruvX</name>
    <name evidence="7" type="ORF">H9894_08745</name>
</gene>
<feature type="domain" description="YqgF/RNase H-like" evidence="6">
    <location>
        <begin position="1"/>
        <end position="104"/>
    </location>
</feature>
<dbReference type="GO" id="GO:0000967">
    <property type="term" value="P:rRNA 5'-end processing"/>
    <property type="evidence" value="ECO:0007669"/>
    <property type="project" value="UniProtKB-UniRule"/>
</dbReference>
<dbReference type="HAMAP" id="MF_00651">
    <property type="entry name" value="Nuclease_YqgF"/>
    <property type="match status" value="1"/>
</dbReference>
<dbReference type="PANTHER" id="PTHR33317:SF4">
    <property type="entry name" value="POLYNUCLEOTIDYL TRANSFERASE, RIBONUCLEASE H-LIKE SUPERFAMILY PROTEIN"/>
    <property type="match status" value="1"/>
</dbReference>
<proteinExistence type="inferred from homology"/>
<dbReference type="Pfam" id="PF03652">
    <property type="entry name" value="RuvX"/>
    <property type="match status" value="1"/>
</dbReference>
<dbReference type="GO" id="GO:0005829">
    <property type="term" value="C:cytosol"/>
    <property type="evidence" value="ECO:0007669"/>
    <property type="project" value="TreeGrafter"/>
</dbReference>
<comment type="caution">
    <text evidence="7">The sequence shown here is derived from an EMBL/GenBank/DDBJ whole genome shotgun (WGS) entry which is preliminary data.</text>
</comment>
<evidence type="ECO:0000313" key="8">
    <source>
        <dbReference type="Proteomes" id="UP000886752"/>
    </source>
</evidence>
<reference evidence="7" key="1">
    <citation type="journal article" date="2021" name="PeerJ">
        <title>Extensive microbial diversity within the chicken gut microbiome revealed by metagenomics and culture.</title>
        <authorList>
            <person name="Gilroy R."/>
            <person name="Ravi A."/>
            <person name="Getino M."/>
            <person name="Pursley I."/>
            <person name="Horton D.L."/>
            <person name="Alikhan N.F."/>
            <person name="Baker D."/>
            <person name="Gharbi K."/>
            <person name="Hall N."/>
            <person name="Watson M."/>
            <person name="Adriaenssens E.M."/>
            <person name="Foster-Nyarko E."/>
            <person name="Jarju S."/>
            <person name="Secka A."/>
            <person name="Antonio M."/>
            <person name="Oren A."/>
            <person name="Chaudhuri R.R."/>
            <person name="La Ragione R."/>
            <person name="Hildebrand F."/>
            <person name="Pallen M.J."/>
        </authorList>
    </citation>
    <scope>NUCLEOTIDE SEQUENCE</scope>
    <source>
        <strain evidence="7">ChiHecec2B26-446</strain>
    </source>
</reference>
<keyword evidence="2 5" id="KW-0690">Ribosome biogenesis</keyword>
<dbReference type="GO" id="GO:0004518">
    <property type="term" value="F:nuclease activity"/>
    <property type="evidence" value="ECO:0007669"/>
    <property type="project" value="UniProtKB-KW"/>
</dbReference>
<dbReference type="Proteomes" id="UP000886752">
    <property type="component" value="Unassembled WGS sequence"/>
</dbReference>
<evidence type="ECO:0000256" key="3">
    <source>
        <dbReference type="ARBA" id="ARBA00022722"/>
    </source>
</evidence>
<keyword evidence="3 5" id="KW-0540">Nuclease</keyword>
<comment type="similarity">
    <text evidence="5">Belongs to the YqgF HJR family.</text>
</comment>
<dbReference type="InterPro" id="IPR037027">
    <property type="entry name" value="YqgF/RNaseH-like_dom_sf"/>
</dbReference>
<dbReference type="InterPro" id="IPR005227">
    <property type="entry name" value="YqgF"/>
</dbReference>
<dbReference type="NCBIfam" id="TIGR00250">
    <property type="entry name" value="RNAse_H_YqgF"/>
    <property type="match status" value="1"/>
</dbReference>
<protein>
    <recommendedName>
        <fullName evidence="5">Putative pre-16S rRNA nuclease</fullName>
        <ecNumber evidence="5">3.1.-.-</ecNumber>
    </recommendedName>
</protein>
<name>A0A9D1PYX2_9BACT</name>
<dbReference type="SMART" id="SM00732">
    <property type="entry name" value="YqgFc"/>
    <property type="match status" value="1"/>
</dbReference>
<evidence type="ECO:0000256" key="4">
    <source>
        <dbReference type="ARBA" id="ARBA00022801"/>
    </source>
</evidence>
<dbReference type="Gene3D" id="3.30.420.140">
    <property type="entry name" value="YqgF/RNase H-like domain"/>
    <property type="match status" value="1"/>
</dbReference>
<comment type="function">
    <text evidence="5">Could be a nuclease involved in processing of the 5'-end of pre-16S rRNA.</text>
</comment>
<dbReference type="CDD" id="cd16964">
    <property type="entry name" value="YqgF"/>
    <property type="match status" value="1"/>
</dbReference>
<evidence type="ECO:0000256" key="2">
    <source>
        <dbReference type="ARBA" id="ARBA00022517"/>
    </source>
</evidence>
<dbReference type="GO" id="GO:0016788">
    <property type="term" value="F:hydrolase activity, acting on ester bonds"/>
    <property type="evidence" value="ECO:0007669"/>
    <property type="project" value="UniProtKB-UniRule"/>
</dbReference>
<organism evidence="7 8">
    <name type="scientific">Candidatus Desulfovibrio intestinipullorum</name>
    <dbReference type="NCBI Taxonomy" id="2838536"/>
    <lineage>
        <taxon>Bacteria</taxon>
        <taxon>Pseudomonadati</taxon>
        <taxon>Thermodesulfobacteriota</taxon>
        <taxon>Desulfovibrionia</taxon>
        <taxon>Desulfovibrionales</taxon>
        <taxon>Desulfovibrionaceae</taxon>
        <taxon>Desulfovibrio</taxon>
    </lineage>
</organism>
<keyword evidence="4 5" id="KW-0378">Hydrolase</keyword>
<evidence type="ECO:0000259" key="6">
    <source>
        <dbReference type="SMART" id="SM00732"/>
    </source>
</evidence>
<dbReference type="EMBL" id="DXHV01000077">
    <property type="protein sequence ID" value="HIW01259.1"/>
    <property type="molecule type" value="Genomic_DNA"/>
</dbReference>
<comment type="subcellular location">
    <subcellularLocation>
        <location evidence="5">Cytoplasm</location>
    </subcellularLocation>
</comment>
<keyword evidence="1 5" id="KW-0963">Cytoplasm</keyword>
<sequence length="148" mass="16587">MKLIGIDYGQVRTGLAATDPDNILAYPLTTLDFSRFPNRKAFLAALAERIAEEKPDRVIIGLPLQPDGTESLTTRQVRNFAQRLQRRISAPCLFMNELLSSEEALSDLREARVRTRRVKSVLDQQAAVRILESYLHAPDKALPLDGTV</sequence>
<evidence type="ECO:0000256" key="1">
    <source>
        <dbReference type="ARBA" id="ARBA00022490"/>
    </source>
</evidence>
<dbReference type="PANTHER" id="PTHR33317">
    <property type="entry name" value="POLYNUCLEOTIDYL TRANSFERASE, RIBONUCLEASE H-LIKE SUPERFAMILY PROTEIN"/>
    <property type="match status" value="1"/>
</dbReference>
<dbReference type="EC" id="3.1.-.-" evidence="5"/>
<accession>A0A9D1PYX2</accession>
<reference evidence="7" key="2">
    <citation type="submission" date="2021-04" db="EMBL/GenBank/DDBJ databases">
        <authorList>
            <person name="Gilroy R."/>
        </authorList>
    </citation>
    <scope>NUCLEOTIDE SEQUENCE</scope>
    <source>
        <strain evidence="7">ChiHecec2B26-446</strain>
    </source>
</reference>
<dbReference type="SUPFAM" id="SSF53098">
    <property type="entry name" value="Ribonuclease H-like"/>
    <property type="match status" value="1"/>
</dbReference>
<evidence type="ECO:0000256" key="5">
    <source>
        <dbReference type="HAMAP-Rule" id="MF_00651"/>
    </source>
</evidence>
<dbReference type="InterPro" id="IPR012337">
    <property type="entry name" value="RNaseH-like_sf"/>
</dbReference>
<dbReference type="AlphaFoldDB" id="A0A9D1PYX2"/>
<dbReference type="InterPro" id="IPR006641">
    <property type="entry name" value="YqgF/RNaseH-like_dom"/>
</dbReference>
<evidence type="ECO:0000313" key="7">
    <source>
        <dbReference type="EMBL" id="HIW01259.1"/>
    </source>
</evidence>